<feature type="region of interest" description="Disordered" evidence="1">
    <location>
        <begin position="160"/>
        <end position="188"/>
    </location>
</feature>
<feature type="signal peptide" evidence="2">
    <location>
        <begin position="1"/>
        <end position="22"/>
    </location>
</feature>
<reference evidence="4" key="1">
    <citation type="journal article" date="2019" name="Int. J. Syst. Evol. Microbiol.">
        <title>The Global Catalogue of Microorganisms (GCM) 10K type strain sequencing project: providing services to taxonomists for standard genome sequencing and annotation.</title>
        <authorList>
            <consortium name="The Broad Institute Genomics Platform"/>
            <consortium name="The Broad Institute Genome Sequencing Center for Infectious Disease"/>
            <person name="Wu L."/>
            <person name="Ma J."/>
        </authorList>
    </citation>
    <scope>NUCLEOTIDE SEQUENCE [LARGE SCALE GENOMIC DNA]</scope>
    <source>
        <strain evidence="4">JCM 17543</strain>
    </source>
</reference>
<proteinExistence type="predicted"/>
<keyword evidence="2" id="KW-0732">Signal</keyword>
<evidence type="ECO:0008006" key="5">
    <source>
        <dbReference type="Google" id="ProtNLM"/>
    </source>
</evidence>
<evidence type="ECO:0000256" key="2">
    <source>
        <dbReference type="SAM" id="SignalP"/>
    </source>
</evidence>
<name>A0ABP7LMY3_9SPHN</name>
<feature type="region of interest" description="Disordered" evidence="1">
    <location>
        <begin position="21"/>
        <end position="40"/>
    </location>
</feature>
<protein>
    <recommendedName>
        <fullName evidence="5">Secreted protein</fullName>
    </recommendedName>
</protein>
<evidence type="ECO:0000313" key="4">
    <source>
        <dbReference type="Proteomes" id="UP001500827"/>
    </source>
</evidence>
<evidence type="ECO:0000313" key="3">
    <source>
        <dbReference type="EMBL" id="GAA3904251.1"/>
    </source>
</evidence>
<sequence>MILTFAAAAAMFGVPAEAPAQAAPEKSATTDCSPRAPDPNSREVIVCVQKPQGFRIDPDVMAAKKARRQALAGRTKTPQEKMRDNGCTVVGAAGCVFDQPGINLLAVAATAAEISARLARGQEIGSIFVTDPQKSEYQYYQDAKKERETKETDKRVKEYAAKARAAAPPADAAPAPNSGTDAQKVISQ</sequence>
<keyword evidence="4" id="KW-1185">Reference proteome</keyword>
<comment type="caution">
    <text evidence="3">The sequence shown here is derived from an EMBL/GenBank/DDBJ whole genome shotgun (WGS) entry which is preliminary data.</text>
</comment>
<dbReference type="EMBL" id="BAABBM010000001">
    <property type="protein sequence ID" value="GAA3904251.1"/>
    <property type="molecule type" value="Genomic_DNA"/>
</dbReference>
<accession>A0ABP7LMY3</accession>
<dbReference type="RefSeq" id="WP_344699895.1">
    <property type="nucleotide sequence ID" value="NZ_BAABBM010000001.1"/>
</dbReference>
<organism evidence="3 4">
    <name type="scientific">Sphingomonas limnosediminicola</name>
    <dbReference type="NCBI Taxonomy" id="940133"/>
    <lineage>
        <taxon>Bacteria</taxon>
        <taxon>Pseudomonadati</taxon>
        <taxon>Pseudomonadota</taxon>
        <taxon>Alphaproteobacteria</taxon>
        <taxon>Sphingomonadales</taxon>
        <taxon>Sphingomonadaceae</taxon>
        <taxon>Sphingomonas</taxon>
    </lineage>
</organism>
<evidence type="ECO:0000256" key="1">
    <source>
        <dbReference type="SAM" id="MobiDB-lite"/>
    </source>
</evidence>
<gene>
    <name evidence="3" type="ORF">GCM10022276_23600</name>
</gene>
<feature type="compositionally biased region" description="Low complexity" evidence="1">
    <location>
        <begin position="162"/>
        <end position="176"/>
    </location>
</feature>
<feature type="chain" id="PRO_5046810633" description="Secreted protein" evidence="2">
    <location>
        <begin position="23"/>
        <end position="188"/>
    </location>
</feature>
<dbReference type="Proteomes" id="UP001500827">
    <property type="component" value="Unassembled WGS sequence"/>
</dbReference>
<feature type="compositionally biased region" description="Polar residues" evidence="1">
    <location>
        <begin position="177"/>
        <end position="188"/>
    </location>
</feature>